<sequence>LENLAETLASPVWKLGIFSQTVSVSDWEVLVRVESQTLSVPFFKVFRESRCLCPLRSAGDFSLGGHSLHGVVHPEDTVLDKDGST</sequence>
<evidence type="ECO:0000313" key="2">
    <source>
        <dbReference type="Proteomes" id="UP001519460"/>
    </source>
</evidence>
<gene>
    <name evidence="1" type="ORF">BaRGS_00000951</name>
</gene>
<dbReference type="Proteomes" id="UP001519460">
    <property type="component" value="Unassembled WGS sequence"/>
</dbReference>
<dbReference type="AlphaFoldDB" id="A0ABD0M975"/>
<evidence type="ECO:0000313" key="1">
    <source>
        <dbReference type="EMBL" id="KAK7507986.1"/>
    </source>
</evidence>
<reference evidence="1 2" key="1">
    <citation type="journal article" date="2023" name="Sci. Data">
        <title>Genome assembly of the Korean intertidal mud-creeper Batillaria attramentaria.</title>
        <authorList>
            <person name="Patra A.K."/>
            <person name="Ho P.T."/>
            <person name="Jun S."/>
            <person name="Lee S.J."/>
            <person name="Kim Y."/>
            <person name="Won Y.J."/>
        </authorList>
    </citation>
    <scope>NUCLEOTIDE SEQUENCE [LARGE SCALE GENOMIC DNA]</scope>
    <source>
        <strain evidence="1">Wonlab-2016</strain>
    </source>
</reference>
<organism evidence="1 2">
    <name type="scientific">Batillaria attramentaria</name>
    <dbReference type="NCBI Taxonomy" id="370345"/>
    <lineage>
        <taxon>Eukaryota</taxon>
        <taxon>Metazoa</taxon>
        <taxon>Spiralia</taxon>
        <taxon>Lophotrochozoa</taxon>
        <taxon>Mollusca</taxon>
        <taxon>Gastropoda</taxon>
        <taxon>Caenogastropoda</taxon>
        <taxon>Sorbeoconcha</taxon>
        <taxon>Cerithioidea</taxon>
        <taxon>Batillariidae</taxon>
        <taxon>Batillaria</taxon>
    </lineage>
</organism>
<feature type="non-terminal residue" evidence="1">
    <location>
        <position position="1"/>
    </location>
</feature>
<accession>A0ABD0M975</accession>
<name>A0ABD0M975_9CAEN</name>
<comment type="caution">
    <text evidence="1">The sequence shown here is derived from an EMBL/GenBank/DDBJ whole genome shotgun (WGS) entry which is preliminary data.</text>
</comment>
<proteinExistence type="predicted"/>
<feature type="non-terminal residue" evidence="1">
    <location>
        <position position="85"/>
    </location>
</feature>
<protein>
    <submittedName>
        <fullName evidence="1">Uncharacterized protein</fullName>
    </submittedName>
</protein>
<keyword evidence="2" id="KW-1185">Reference proteome</keyword>
<dbReference type="EMBL" id="JACVVK020000003">
    <property type="protein sequence ID" value="KAK7507986.1"/>
    <property type="molecule type" value="Genomic_DNA"/>
</dbReference>